<feature type="region of interest" description="Disordered" evidence="1">
    <location>
        <begin position="1266"/>
        <end position="1288"/>
    </location>
</feature>
<feature type="domain" description="SAC" evidence="2">
    <location>
        <begin position="706"/>
        <end position="1070"/>
    </location>
</feature>
<evidence type="ECO:0000259" key="2">
    <source>
        <dbReference type="PROSITE" id="PS50275"/>
    </source>
</evidence>
<feature type="compositionally biased region" description="Basic and acidic residues" evidence="1">
    <location>
        <begin position="1274"/>
        <end position="1288"/>
    </location>
</feature>
<dbReference type="InterPro" id="IPR034753">
    <property type="entry name" value="hSac2"/>
</dbReference>
<dbReference type="Pfam" id="PF12456">
    <property type="entry name" value="hSac2"/>
    <property type="match status" value="1"/>
</dbReference>
<gene>
    <name evidence="4" type="ORF">R9X50_00642200</name>
</gene>
<dbReference type="Pfam" id="PF02383">
    <property type="entry name" value="Syja_N"/>
    <property type="match status" value="1"/>
</dbReference>
<feature type="compositionally biased region" description="Acidic residues" evidence="1">
    <location>
        <begin position="536"/>
        <end position="548"/>
    </location>
</feature>
<dbReference type="PROSITE" id="PS50275">
    <property type="entry name" value="SAC"/>
    <property type="match status" value="1"/>
</dbReference>
<dbReference type="EMBL" id="CP138589">
    <property type="protein sequence ID" value="WPH03542.1"/>
    <property type="molecule type" value="Genomic_DNA"/>
</dbReference>
<organism evidence="4 5">
    <name type="scientific">Acrodontium crateriforme</name>
    <dbReference type="NCBI Taxonomy" id="150365"/>
    <lineage>
        <taxon>Eukaryota</taxon>
        <taxon>Fungi</taxon>
        <taxon>Dikarya</taxon>
        <taxon>Ascomycota</taxon>
        <taxon>Pezizomycotina</taxon>
        <taxon>Dothideomycetes</taxon>
        <taxon>Dothideomycetidae</taxon>
        <taxon>Mycosphaerellales</taxon>
        <taxon>Teratosphaeriaceae</taxon>
        <taxon>Acrodontium</taxon>
    </lineage>
</organism>
<dbReference type="PANTHER" id="PTHR45662">
    <property type="entry name" value="PHOSPHATIDYLINOSITIDE PHOSPHATASE SAC1"/>
    <property type="match status" value="1"/>
</dbReference>
<dbReference type="GO" id="GO:0043812">
    <property type="term" value="F:phosphatidylinositol-4-phosphate phosphatase activity"/>
    <property type="evidence" value="ECO:0007669"/>
    <property type="project" value="TreeGrafter"/>
</dbReference>
<evidence type="ECO:0000259" key="3">
    <source>
        <dbReference type="PROSITE" id="PS51791"/>
    </source>
</evidence>
<dbReference type="Proteomes" id="UP001303373">
    <property type="component" value="Chromosome 10"/>
</dbReference>
<dbReference type="PANTHER" id="PTHR45662:SF7">
    <property type="entry name" value="SACI DOMAIN PROTEIN (AFU_ORTHOLOGUE AFUA_1G15890)"/>
    <property type="match status" value="1"/>
</dbReference>
<feature type="domain" description="HSac2" evidence="3">
    <location>
        <begin position="1140"/>
        <end position="1295"/>
    </location>
</feature>
<feature type="compositionally biased region" description="Basic and acidic residues" evidence="1">
    <location>
        <begin position="576"/>
        <end position="586"/>
    </location>
</feature>
<dbReference type="InterPro" id="IPR002013">
    <property type="entry name" value="SAC_dom"/>
</dbReference>
<protein>
    <submittedName>
        <fullName evidence="4">SAC1-recessive suppressor of secretory defect</fullName>
    </submittedName>
</protein>
<accession>A0AAQ3MD93</accession>
<dbReference type="GO" id="GO:0005783">
    <property type="term" value="C:endoplasmic reticulum"/>
    <property type="evidence" value="ECO:0007669"/>
    <property type="project" value="TreeGrafter"/>
</dbReference>
<reference evidence="4 5" key="1">
    <citation type="submission" date="2023-11" db="EMBL/GenBank/DDBJ databases">
        <title>An acidophilic fungus is an integral part of prey digestion in a carnivorous sundew plant.</title>
        <authorList>
            <person name="Tsai I.J."/>
        </authorList>
    </citation>
    <scope>NUCLEOTIDE SEQUENCE [LARGE SCALE GENOMIC DNA]</scope>
    <source>
        <strain evidence="4">169a</strain>
    </source>
</reference>
<dbReference type="PROSITE" id="PS51791">
    <property type="entry name" value="HSAC2"/>
    <property type="match status" value="1"/>
</dbReference>
<feature type="region of interest" description="Disordered" evidence="1">
    <location>
        <begin position="642"/>
        <end position="695"/>
    </location>
</feature>
<evidence type="ECO:0000313" key="5">
    <source>
        <dbReference type="Proteomes" id="UP001303373"/>
    </source>
</evidence>
<proteinExistence type="predicted"/>
<feature type="region of interest" description="Disordered" evidence="1">
    <location>
        <begin position="529"/>
        <end position="592"/>
    </location>
</feature>
<feature type="compositionally biased region" description="Basic and acidic residues" evidence="1">
    <location>
        <begin position="648"/>
        <end position="665"/>
    </location>
</feature>
<dbReference type="GO" id="GO:0046856">
    <property type="term" value="P:phosphatidylinositol dephosphorylation"/>
    <property type="evidence" value="ECO:0007669"/>
    <property type="project" value="TreeGrafter"/>
</dbReference>
<feature type="region of interest" description="Disordered" evidence="1">
    <location>
        <begin position="437"/>
        <end position="463"/>
    </location>
</feature>
<evidence type="ECO:0000256" key="1">
    <source>
        <dbReference type="SAM" id="MobiDB-lite"/>
    </source>
</evidence>
<evidence type="ECO:0000313" key="4">
    <source>
        <dbReference type="EMBL" id="WPH03542.1"/>
    </source>
</evidence>
<keyword evidence="5" id="KW-1185">Reference proteome</keyword>
<sequence length="1385" mass="153606">MISNRSILRAQRTLRQSNVRPSAIRPRASANARFASNGGAAPPAASGALTGGLVGGAVAMGVMYGWYHFSGAKAAVNTASQAKAYVDNAVDSFKVQFNEKTPDTNEALKVLRDTANKYASFIPGGRGYVDTLFKDLDKVREKRSGDVDKVVSEAYGDLREASKKGLSLETAGETVNILSKHLQSLFALAGDAAEDILENHPQLKEKVGGSADQLKQLGEKYGPEAKKQIDQTWSDINDLIKSGIQWDTVEKAQKIIKDNTEKIKKLGEQASKQAMEQVKPLLEKNPEVKKLVDENMEKLKNGNILETVNKIREAISKGDTKDLEKYFKQAKDTVQKNSSDTLSSWLSMIPNGGEIMPQFQKLKEIADSKGGQAEDLVKETIEEIKKVLSEKTKKAENLVEEGLVRKLLICAAADGLLLHPTGGRGDGSVKIEYGRGKPNRIAPLPPSKAHKNEHQSDDEEESVEAHGIVGLLNLASSSYLVSITRRTQVALIYGKPVYEIKDVTLIPLSSQKEAKEAIDAAQRRIKRDSRVLAAGEETDESDIGEDSDNASVPDAEHGPTEPSSPIAKDAAALEPPGKDARPKSEDDGATVVKNVVQNRGRYGRFADRWFSTGGWAAEGRKRLGLTRQQSLIDENEKKAAVAAASNDAVKDHSVQEQSKKGDEMTKSTYDIDTAEAKEPERATSGDEAPKPKDAIDSLTPRILRAARLYYSSSGFFFSYDHDLSRSLLQRESSNSSLPLWKRFDTMFFWNRHLANPLIEAGQDALVLPLLQGFIGQREFSIIHKPESEKVIVAETPVDETNDAAALEATTTRDAEKEDLLLTIISRRSVNRAGLRYLRRGIDDGGNVANNVETEQILSNQSWDSSKKSFSLLQIRGSIPIFFSQTPYSFKPLPTLFGSESTNQAAFKAHFESMTKRYGDVQAACLIDKHGTEVKIGEQYERHVKLLNDHGGVGGKPIGFEWFDFHGVCKGMKFENVSILLGDLKEQLERFGWSVQQDQKPLQQQSGILRTNCMDCLDRTNVTQSAVAGWALEKQLGELGLEIDLHADPKTQWFNTLWADNGDYISKQYAGTSALKGDFTRTRKRNWTGMLSDFSLTLNRYYNNLFGDYFLQTCIDFYLGNTPPSVFDDFEANMMSQDYALDMQRIRQNAIDTCTKIVVEDPNEEAVAGWTLGCPHEANTLRSLPFEECVLLLTESALYFCRFDWDTEKVGSFERIDLLDITEVWRGAYITNTLATPHTDETKNVGFALRYKTSGQTLIRTNTRSLQNEQAADEENAHLNEAEKQAEPEKVERRLLAFKALPPKASATQKEGAHAASLSEVEVVKHICNEMHRLMETAMRKGRSADDLDVKVPDVEEKDVISLAEARRSTGLIESLGYSLKKMVWS</sequence>
<dbReference type="InterPro" id="IPR022158">
    <property type="entry name" value="Inositol_phosphatase"/>
</dbReference>
<name>A0AAQ3MD93_9PEZI</name>
<feature type="compositionally biased region" description="Basic and acidic residues" evidence="1">
    <location>
        <begin position="674"/>
        <end position="695"/>
    </location>
</feature>